<evidence type="ECO:0000313" key="3">
    <source>
        <dbReference type="EMBL" id="CAB9499954.1"/>
    </source>
</evidence>
<name>A0A9N8DHT8_9STRA</name>
<proteinExistence type="predicted"/>
<feature type="chain" id="PRO_5040388226" evidence="2">
    <location>
        <begin position="21"/>
        <end position="261"/>
    </location>
</feature>
<dbReference type="EMBL" id="CAICTM010000071">
    <property type="protein sequence ID" value="CAB9499954.1"/>
    <property type="molecule type" value="Genomic_DNA"/>
</dbReference>
<dbReference type="OrthoDB" id="45725at2759"/>
<feature type="coiled-coil region" evidence="1">
    <location>
        <begin position="47"/>
        <end position="74"/>
    </location>
</feature>
<gene>
    <name evidence="3" type="ORF">SEMRO_72_G039970.1</name>
</gene>
<feature type="signal peptide" evidence="2">
    <location>
        <begin position="1"/>
        <end position="20"/>
    </location>
</feature>
<keyword evidence="1" id="KW-0175">Coiled coil</keyword>
<evidence type="ECO:0000313" key="4">
    <source>
        <dbReference type="Proteomes" id="UP001153069"/>
    </source>
</evidence>
<comment type="caution">
    <text evidence="3">The sequence shown here is derived from an EMBL/GenBank/DDBJ whole genome shotgun (WGS) entry which is preliminary data.</text>
</comment>
<keyword evidence="2" id="KW-0732">Signal</keyword>
<protein>
    <submittedName>
        <fullName evidence="3">Uncharacterized protein</fullName>
    </submittedName>
</protein>
<evidence type="ECO:0000256" key="2">
    <source>
        <dbReference type="SAM" id="SignalP"/>
    </source>
</evidence>
<keyword evidence="4" id="KW-1185">Reference proteome</keyword>
<organism evidence="3 4">
    <name type="scientific">Seminavis robusta</name>
    <dbReference type="NCBI Taxonomy" id="568900"/>
    <lineage>
        <taxon>Eukaryota</taxon>
        <taxon>Sar</taxon>
        <taxon>Stramenopiles</taxon>
        <taxon>Ochrophyta</taxon>
        <taxon>Bacillariophyta</taxon>
        <taxon>Bacillariophyceae</taxon>
        <taxon>Bacillariophycidae</taxon>
        <taxon>Naviculales</taxon>
        <taxon>Naviculaceae</taxon>
        <taxon>Seminavis</taxon>
    </lineage>
</organism>
<evidence type="ECO:0000256" key="1">
    <source>
        <dbReference type="SAM" id="Coils"/>
    </source>
</evidence>
<accession>A0A9N8DHT8</accession>
<sequence>MWKSRHQLLLSLLFLLHVSSNGFLSHAPSGRSSLALSMITSSSSDDTQKLLERAAQLREEANTMETQLRAERGTSRPVVMDTIPEPRAPTIKYDKLPNSKWEIKYRFAEEPVKDRDEDAGPLEYYRGKLVLHLRDDGYTDILSEEGGDDDDNRIRVTKIWGWDEELVQEDNTRYLLFSMDAKTPNSSKLRFYFQAKLEQESRTSIALKGGTVTIKQDLAEEQKMMAFGFFSAKGILARFRYVGEFAASPYGGAVDNSEESY</sequence>
<dbReference type="AlphaFoldDB" id="A0A9N8DHT8"/>
<reference evidence="3" key="1">
    <citation type="submission" date="2020-06" db="EMBL/GenBank/DDBJ databases">
        <authorList>
            <consortium name="Plant Systems Biology data submission"/>
        </authorList>
    </citation>
    <scope>NUCLEOTIDE SEQUENCE</scope>
    <source>
        <strain evidence="3">D6</strain>
    </source>
</reference>
<dbReference type="Proteomes" id="UP001153069">
    <property type="component" value="Unassembled WGS sequence"/>
</dbReference>